<dbReference type="PANTHER" id="PTHR10963">
    <property type="entry name" value="GLYCOSYL HYDROLASE-RELATED"/>
    <property type="match status" value="1"/>
</dbReference>
<keyword evidence="3" id="KW-1185">Reference proteome</keyword>
<accession>A0A1L7XHV8</accession>
<name>A0A1L7XHV8_9HELO</name>
<dbReference type="SUPFAM" id="SSF49899">
    <property type="entry name" value="Concanavalin A-like lectins/glucanases"/>
    <property type="match status" value="1"/>
</dbReference>
<evidence type="ECO:0000256" key="1">
    <source>
        <dbReference type="SAM" id="SignalP"/>
    </source>
</evidence>
<organism evidence="2 3">
    <name type="scientific">Phialocephala subalpina</name>
    <dbReference type="NCBI Taxonomy" id="576137"/>
    <lineage>
        <taxon>Eukaryota</taxon>
        <taxon>Fungi</taxon>
        <taxon>Dikarya</taxon>
        <taxon>Ascomycota</taxon>
        <taxon>Pezizomycotina</taxon>
        <taxon>Leotiomycetes</taxon>
        <taxon>Helotiales</taxon>
        <taxon>Mollisiaceae</taxon>
        <taxon>Phialocephala</taxon>
        <taxon>Phialocephala fortinii species complex</taxon>
    </lineage>
</organism>
<proteinExistence type="predicted"/>
<gene>
    <name evidence="2" type="ORF">PAC_14509</name>
</gene>
<dbReference type="InterPro" id="IPR013320">
    <property type="entry name" value="ConA-like_dom_sf"/>
</dbReference>
<dbReference type="InterPro" id="IPR050546">
    <property type="entry name" value="Glycosyl_Hydrlase_16"/>
</dbReference>
<dbReference type="PANTHER" id="PTHR10963:SF60">
    <property type="entry name" value="GRAM-NEGATIVE BACTERIA-BINDING PROTEIN 1-RELATED"/>
    <property type="match status" value="1"/>
</dbReference>
<evidence type="ECO:0000313" key="3">
    <source>
        <dbReference type="Proteomes" id="UP000184330"/>
    </source>
</evidence>
<dbReference type="OrthoDB" id="192832at2759"/>
<evidence type="ECO:0000313" key="2">
    <source>
        <dbReference type="EMBL" id="CZR64611.1"/>
    </source>
</evidence>
<dbReference type="EMBL" id="FJOG01000027">
    <property type="protein sequence ID" value="CZR64611.1"/>
    <property type="molecule type" value="Genomic_DNA"/>
</dbReference>
<feature type="chain" id="PRO_5009875282" evidence="1">
    <location>
        <begin position="20"/>
        <end position="304"/>
    </location>
</feature>
<dbReference type="Proteomes" id="UP000184330">
    <property type="component" value="Unassembled WGS sequence"/>
</dbReference>
<protein>
    <submittedName>
        <fullName evidence="2">Related to endo-1,3-beta-glucanase</fullName>
    </submittedName>
</protein>
<reference evidence="2 3" key="1">
    <citation type="submission" date="2016-03" db="EMBL/GenBank/DDBJ databases">
        <authorList>
            <person name="Ploux O."/>
        </authorList>
    </citation>
    <scope>NUCLEOTIDE SEQUENCE [LARGE SCALE GENOMIC DNA]</scope>
    <source>
        <strain evidence="2 3">UAMH 11012</strain>
    </source>
</reference>
<dbReference type="Gene3D" id="2.60.120.200">
    <property type="match status" value="1"/>
</dbReference>
<sequence>MKSIFQTLIFLPLITFSLAAPANPGKAVPSDRLNYKEVWGHDFGKSKVERTPSNKAFKMIAAKDGNTEFTGINPTNLRLDKDHRLHIIPHGPSETYENLWTSGKIETVNDQFGAEPGKKMIWETRVMVGDALSKNQQGVQQDIYLLGTEYRSHQNSYPRMGELDILKLKDGAESFIPTLHCGEESEGPCNEPTGYQQGEAEKIPRGEWARLGLEIDRSMCSGAEDGSCWELESVNWLLNGRAYRTLTGREFGDKAAWARLAHSKKFLTMSVTVGGEKGSSVNKDTLDGDSFGMQVDWVRVFESK</sequence>
<dbReference type="AlphaFoldDB" id="A0A1L7XHV8"/>
<keyword evidence="1" id="KW-0732">Signal</keyword>
<feature type="signal peptide" evidence="1">
    <location>
        <begin position="1"/>
        <end position="19"/>
    </location>
</feature>